<organism evidence="3 4">
    <name type="scientific">Trichoplax adhaerens</name>
    <name type="common">Trichoplax reptans</name>
    <dbReference type="NCBI Taxonomy" id="10228"/>
    <lineage>
        <taxon>Eukaryota</taxon>
        <taxon>Metazoa</taxon>
        <taxon>Placozoa</taxon>
        <taxon>Uniplacotomia</taxon>
        <taxon>Trichoplacea</taxon>
        <taxon>Trichoplacidae</taxon>
        <taxon>Trichoplax</taxon>
    </lineage>
</organism>
<evidence type="ECO:0000313" key="3">
    <source>
        <dbReference type="EMBL" id="EDV26141.1"/>
    </source>
</evidence>
<dbReference type="Gene3D" id="3.40.30.10">
    <property type="entry name" value="Glutaredoxin"/>
    <property type="match status" value="1"/>
</dbReference>
<evidence type="ECO:0000259" key="1">
    <source>
        <dbReference type="PROSITE" id="PS50404"/>
    </source>
</evidence>
<dbReference type="GO" id="GO:0006749">
    <property type="term" value="P:glutathione metabolic process"/>
    <property type="evidence" value="ECO:0000318"/>
    <property type="project" value="GO_Central"/>
</dbReference>
<dbReference type="GeneID" id="6753387"/>
<dbReference type="InterPro" id="IPR036249">
    <property type="entry name" value="Thioredoxin-like_sf"/>
</dbReference>
<dbReference type="eggNOG" id="KOG1695">
    <property type="taxonomic scope" value="Eukaryota"/>
</dbReference>
<dbReference type="InterPro" id="IPR004046">
    <property type="entry name" value="GST_C"/>
</dbReference>
<dbReference type="CDD" id="cd03192">
    <property type="entry name" value="GST_C_Sigma_like"/>
    <property type="match status" value="1"/>
</dbReference>
<dbReference type="SFLD" id="SFLDG01205">
    <property type="entry name" value="AMPS.1"/>
    <property type="match status" value="1"/>
</dbReference>
<dbReference type="HOGENOM" id="CLU_039475_1_0_1"/>
<dbReference type="PROSITE" id="PS50404">
    <property type="entry name" value="GST_NTER"/>
    <property type="match status" value="1"/>
</dbReference>
<dbReference type="FunFam" id="1.20.1050.10:FF:000030">
    <property type="entry name" value="Glutathione S-transferase S1"/>
    <property type="match status" value="1"/>
</dbReference>
<keyword evidence="4" id="KW-1185">Reference proteome</keyword>
<dbReference type="InterPro" id="IPR004045">
    <property type="entry name" value="Glutathione_S-Trfase_N"/>
</dbReference>
<proteinExistence type="predicted"/>
<dbReference type="CDD" id="cd03039">
    <property type="entry name" value="GST_N_Sigma_like"/>
    <property type="match status" value="1"/>
</dbReference>
<dbReference type="InterPro" id="IPR050213">
    <property type="entry name" value="GST_superfamily"/>
</dbReference>
<dbReference type="InterPro" id="IPR036282">
    <property type="entry name" value="Glutathione-S-Trfase_C_sf"/>
</dbReference>
<dbReference type="PhylomeDB" id="B3RTI7"/>
<accession>B3RTI7</accession>
<dbReference type="InterPro" id="IPR010987">
    <property type="entry name" value="Glutathione-S-Trfase_C-like"/>
</dbReference>
<dbReference type="InParanoid" id="B3RTI7"/>
<dbReference type="EMBL" id="DS985244">
    <property type="protein sequence ID" value="EDV26141.1"/>
    <property type="molecule type" value="Genomic_DNA"/>
</dbReference>
<dbReference type="FunFam" id="3.40.30.10:FF:000258">
    <property type="entry name" value="Glutathione S-transferase"/>
    <property type="match status" value="1"/>
</dbReference>
<dbReference type="OMA" id="NERIKAY"/>
<dbReference type="SFLD" id="SFLDG00363">
    <property type="entry name" value="AMPS_(cytGST):_Alpha-__Mu-__Pi"/>
    <property type="match status" value="1"/>
</dbReference>
<dbReference type="FunCoup" id="B3RTI7">
    <property type="interactions" value="78"/>
</dbReference>
<gene>
    <name evidence="3" type="ORF">TRIADDRAFT_63905</name>
</gene>
<dbReference type="FunFam" id="1.20.1050.130:FF:000020">
    <property type="entry name" value="Uncharacterized protein"/>
    <property type="match status" value="1"/>
</dbReference>
<evidence type="ECO:0000259" key="2">
    <source>
        <dbReference type="PROSITE" id="PS50405"/>
    </source>
</evidence>
<dbReference type="GO" id="GO:0004364">
    <property type="term" value="F:glutathione transferase activity"/>
    <property type="evidence" value="ECO:0000318"/>
    <property type="project" value="GO_Central"/>
</dbReference>
<dbReference type="PROSITE" id="PS50405">
    <property type="entry name" value="GST_CTER"/>
    <property type="match status" value="1"/>
</dbReference>
<dbReference type="Pfam" id="PF14497">
    <property type="entry name" value="GST_C_3"/>
    <property type="match status" value="1"/>
</dbReference>
<protein>
    <submittedName>
        <fullName evidence="3">Uncharacterized protein</fullName>
    </submittedName>
</protein>
<dbReference type="InterPro" id="IPR040079">
    <property type="entry name" value="Glutathione_S-Trfase"/>
</dbReference>
<dbReference type="PANTHER" id="PTHR11571">
    <property type="entry name" value="GLUTATHIONE S-TRANSFERASE"/>
    <property type="match status" value="1"/>
</dbReference>
<sequence>MPNYKLIYFNSRGRAEVTRYLFAAAGVEYEDVRVTGEEWAKIKADCKSPFGQLPVLEVDGNTFYQSQAIAGYVARELGLHGKTNEEEYRIYVVQGAFTDLIQKLGSAEAEKDPEKKAEIQKDVFENYIPKWLSSMEEVFQQVNGDYFAGDRLTVGDFYFFHACEYLKGINQQALDKLPGLNGLFDRIVEMPKIAAWRSKRPVTMF</sequence>
<dbReference type="PANTHER" id="PTHR11571:SF150">
    <property type="entry name" value="GLUTATHIONE S-TRANSFERASE"/>
    <property type="match status" value="1"/>
</dbReference>
<reference evidence="3 4" key="1">
    <citation type="journal article" date="2008" name="Nature">
        <title>The Trichoplax genome and the nature of placozoans.</title>
        <authorList>
            <person name="Srivastava M."/>
            <person name="Begovic E."/>
            <person name="Chapman J."/>
            <person name="Putnam N.H."/>
            <person name="Hellsten U."/>
            <person name="Kawashima T."/>
            <person name="Kuo A."/>
            <person name="Mitros T."/>
            <person name="Salamov A."/>
            <person name="Carpenter M.L."/>
            <person name="Signorovitch A.Y."/>
            <person name="Moreno M.A."/>
            <person name="Kamm K."/>
            <person name="Grimwood J."/>
            <person name="Schmutz J."/>
            <person name="Shapiro H."/>
            <person name="Grigoriev I.V."/>
            <person name="Buss L.W."/>
            <person name="Schierwater B."/>
            <person name="Dellaporta S.L."/>
            <person name="Rokhsar D.S."/>
        </authorList>
    </citation>
    <scope>NUCLEOTIDE SEQUENCE [LARGE SCALE GENOMIC DNA]</scope>
    <source>
        <strain evidence="3 4">Grell-BS-1999</strain>
    </source>
</reference>
<feature type="domain" description="GST N-terminal" evidence="1">
    <location>
        <begin position="2"/>
        <end position="81"/>
    </location>
</feature>
<dbReference type="Proteomes" id="UP000009022">
    <property type="component" value="Unassembled WGS sequence"/>
</dbReference>
<dbReference type="STRING" id="10228.B3RTI7"/>
<dbReference type="AlphaFoldDB" id="B3RTI7"/>
<dbReference type="KEGG" id="tad:TRIADDRAFT_63905"/>
<dbReference type="OrthoDB" id="414243at2759"/>
<evidence type="ECO:0000313" key="4">
    <source>
        <dbReference type="Proteomes" id="UP000009022"/>
    </source>
</evidence>
<dbReference type="RefSeq" id="XP_002112174.1">
    <property type="nucleotide sequence ID" value="XM_002112138.1"/>
</dbReference>
<dbReference type="SUPFAM" id="SSF52833">
    <property type="entry name" value="Thioredoxin-like"/>
    <property type="match status" value="1"/>
</dbReference>
<dbReference type="CTD" id="6753387"/>
<dbReference type="SFLD" id="SFLDS00019">
    <property type="entry name" value="Glutathione_Transferase_(cytos"/>
    <property type="match status" value="1"/>
</dbReference>
<name>B3RTI7_TRIAD</name>
<dbReference type="Pfam" id="PF02798">
    <property type="entry name" value="GST_N"/>
    <property type="match status" value="1"/>
</dbReference>
<dbReference type="SUPFAM" id="SSF47616">
    <property type="entry name" value="GST C-terminal domain-like"/>
    <property type="match status" value="1"/>
</dbReference>
<feature type="domain" description="GST C-terminal" evidence="2">
    <location>
        <begin position="83"/>
        <end position="205"/>
    </location>
</feature>
<dbReference type="Gene3D" id="1.20.1050.10">
    <property type="match status" value="1"/>
</dbReference>